<protein>
    <submittedName>
        <fullName evidence="3">LLM class F420-dependent oxidoreductase</fullName>
    </submittedName>
</protein>
<dbReference type="InterPro" id="IPR022526">
    <property type="entry name" value="F420_Rv3093c"/>
</dbReference>
<dbReference type="RefSeq" id="WP_110568432.1">
    <property type="nucleotide sequence ID" value="NZ_PYBV01000062.1"/>
</dbReference>
<reference evidence="3 4" key="1">
    <citation type="submission" date="2018-03" db="EMBL/GenBank/DDBJ databases">
        <title>Bioinformatic expansion and discovery of thiopeptide antibiotics.</title>
        <authorList>
            <person name="Schwalen C.J."/>
            <person name="Hudson G.A."/>
            <person name="Mitchell D.A."/>
        </authorList>
    </citation>
    <scope>NUCLEOTIDE SEQUENCE [LARGE SCALE GENOMIC DNA]</scope>
    <source>
        <strain evidence="3 4">NRRL 8041</strain>
    </source>
</reference>
<keyword evidence="1" id="KW-0560">Oxidoreductase</keyword>
<dbReference type="GO" id="GO:0016705">
    <property type="term" value="F:oxidoreductase activity, acting on paired donors, with incorporation or reduction of molecular oxygen"/>
    <property type="evidence" value="ECO:0007669"/>
    <property type="project" value="InterPro"/>
</dbReference>
<sequence>MTSWGVNLPLSGLPLTAARELIQALPDLGYTDVWTGEGGGTDAFTPLTAAAAWQPRLSLGTGVVPVGTRGPGVLAQTVGALAELTSGEVLLGVGSSVPAHVTALNGVPFGQPLARVRDTVRFLRRALAGEVVSADYETFSVQGFRLDAKPEQRPRVLVGALRPKMVRVGYEDADGVVLNLLAAADLPRVLEPVQSLLPGRETVVKLFVCPTGDADHARAAGRGFLGWILNQTPYHAFHSWLGRGDELAVSKRAADAGDRIGAGAAIPDHIVDELWIHGDPARCVERITRYLQPGVTRIVLYVAGTPELARRPQNLPRVLADLHP</sequence>
<dbReference type="InterPro" id="IPR036661">
    <property type="entry name" value="Luciferase-like_sf"/>
</dbReference>
<dbReference type="PANTHER" id="PTHR43244:SF1">
    <property type="entry name" value="5,10-METHYLENETETRAHYDROMETHANOPTERIN REDUCTASE"/>
    <property type="match status" value="1"/>
</dbReference>
<dbReference type="EMBL" id="PYBV01000062">
    <property type="protein sequence ID" value="PYC63426.1"/>
    <property type="molecule type" value="Genomic_DNA"/>
</dbReference>
<name>A0A318NK33_9ACTN</name>
<dbReference type="InterPro" id="IPR011251">
    <property type="entry name" value="Luciferase-like_dom"/>
</dbReference>
<evidence type="ECO:0000256" key="1">
    <source>
        <dbReference type="ARBA" id="ARBA00023002"/>
    </source>
</evidence>
<organism evidence="3 4">
    <name type="scientific">Micromonospora arborensis</name>
    <dbReference type="NCBI Taxonomy" id="2116518"/>
    <lineage>
        <taxon>Bacteria</taxon>
        <taxon>Bacillati</taxon>
        <taxon>Actinomycetota</taxon>
        <taxon>Actinomycetes</taxon>
        <taxon>Micromonosporales</taxon>
        <taxon>Micromonosporaceae</taxon>
        <taxon>Micromonospora</taxon>
    </lineage>
</organism>
<dbReference type="SUPFAM" id="SSF51679">
    <property type="entry name" value="Bacterial luciferase-like"/>
    <property type="match status" value="1"/>
</dbReference>
<evidence type="ECO:0000259" key="2">
    <source>
        <dbReference type="Pfam" id="PF00296"/>
    </source>
</evidence>
<evidence type="ECO:0000313" key="3">
    <source>
        <dbReference type="EMBL" id="PYC63426.1"/>
    </source>
</evidence>
<proteinExistence type="predicted"/>
<accession>A0A318NK33</accession>
<dbReference type="OrthoDB" id="3457164at2"/>
<feature type="domain" description="Luciferase-like" evidence="2">
    <location>
        <begin position="14"/>
        <end position="296"/>
    </location>
</feature>
<keyword evidence="4" id="KW-1185">Reference proteome</keyword>
<dbReference type="AlphaFoldDB" id="A0A318NK33"/>
<gene>
    <name evidence="3" type="ORF">C7C45_31785</name>
</gene>
<comment type="caution">
    <text evidence="3">The sequence shown here is derived from an EMBL/GenBank/DDBJ whole genome shotgun (WGS) entry which is preliminary data.</text>
</comment>
<evidence type="ECO:0000313" key="4">
    <source>
        <dbReference type="Proteomes" id="UP000248333"/>
    </source>
</evidence>
<dbReference type="InterPro" id="IPR050564">
    <property type="entry name" value="F420-G6PD/mer"/>
</dbReference>
<dbReference type="Gene3D" id="3.20.20.30">
    <property type="entry name" value="Luciferase-like domain"/>
    <property type="match status" value="1"/>
</dbReference>
<dbReference type="PANTHER" id="PTHR43244">
    <property type="match status" value="1"/>
</dbReference>
<dbReference type="CDD" id="cd01097">
    <property type="entry name" value="Tetrahydromethanopterin_reductase"/>
    <property type="match status" value="1"/>
</dbReference>
<dbReference type="NCBIfam" id="TIGR03841">
    <property type="entry name" value="F420_Rv3093c"/>
    <property type="match status" value="1"/>
</dbReference>
<dbReference type="Pfam" id="PF00296">
    <property type="entry name" value="Bac_luciferase"/>
    <property type="match status" value="1"/>
</dbReference>
<dbReference type="Proteomes" id="UP000248333">
    <property type="component" value="Unassembled WGS sequence"/>
</dbReference>